<dbReference type="EMBL" id="CP007243">
    <property type="protein sequence ID" value="AIA30773.1"/>
    <property type="molecule type" value="Genomic_DNA"/>
</dbReference>
<evidence type="ECO:0000313" key="2">
    <source>
        <dbReference type="EMBL" id="AIA30773.1"/>
    </source>
</evidence>
<name>A0A059XVB8_9BACT</name>
<accession>A0A059XVB8</accession>
<proteinExistence type="predicted"/>
<feature type="region of interest" description="Disordered" evidence="1">
    <location>
        <begin position="127"/>
        <end position="147"/>
    </location>
</feature>
<dbReference type="HOGENOM" id="CLU_1276345_0_0_0"/>
<evidence type="ECO:0000313" key="3">
    <source>
        <dbReference type="Proteomes" id="UP000027059"/>
    </source>
</evidence>
<dbReference type="KEGG" id="lfp:Y981_08395"/>
<organism evidence="2 3">
    <name type="scientific">Leptospirillum ferriphilum YSK</name>
    <dbReference type="NCBI Taxonomy" id="1441628"/>
    <lineage>
        <taxon>Bacteria</taxon>
        <taxon>Pseudomonadati</taxon>
        <taxon>Nitrospirota</taxon>
        <taxon>Nitrospiria</taxon>
        <taxon>Nitrospirales</taxon>
        <taxon>Nitrospiraceae</taxon>
        <taxon>Leptospirillum</taxon>
    </lineage>
</organism>
<sequence length="216" mass="23583">MSWRRQGTAPSTKTILRKRDVRPWTTGMDGTVGGGLSPETVSVFGFRPFPKRGGAATNDRIDALREDDLSGCISPQGYLLMALLDSDRVSHRIAGEGFSLHETGGWASCPLTQNGCLRIMPPPDDPHRIPVSRRLPARGSPEDTKKTAGTEMFSEIRSVRISCFPRSPFPEKRVCVSSVDSLPPAPFSGQSKNQLCFPLRSGLFRGFVDKGPKALL</sequence>
<gene>
    <name evidence="2" type="ORF">Y981_08395</name>
</gene>
<keyword evidence="3" id="KW-1185">Reference proteome</keyword>
<protein>
    <submittedName>
        <fullName evidence="2">Ribonuclease</fullName>
    </submittedName>
</protein>
<reference evidence="2 3" key="2">
    <citation type="journal article" date="2015" name="Biomed. Res. Int.">
        <title>Effects of Arsenite Resistance on the Growth and Functional Gene Expression of Leptospirillum ferriphilum and Acidithiobacillus thiooxidans in Pure Culture and Coculture.</title>
        <authorList>
            <person name="Jiang H."/>
            <person name="Liang Y."/>
            <person name="Yin H."/>
            <person name="Xiao Y."/>
            <person name="Guo X."/>
            <person name="Xu Y."/>
            <person name="Hu Q."/>
            <person name="Liu H."/>
            <person name="Liu X."/>
        </authorList>
    </citation>
    <scope>NUCLEOTIDE SEQUENCE [LARGE SCALE GENOMIC DNA]</scope>
    <source>
        <strain evidence="2 3">YSK</strain>
    </source>
</reference>
<dbReference type="AlphaFoldDB" id="A0A059XVB8"/>
<dbReference type="Proteomes" id="UP000027059">
    <property type="component" value="Chromosome"/>
</dbReference>
<reference evidence="3" key="1">
    <citation type="submission" date="2014-02" db="EMBL/GenBank/DDBJ databases">
        <title>Complete genome sequence and comparative genomic analysis of the nitrogen-fixing bacterium Leptospirillum ferriphilum YSK.</title>
        <authorList>
            <person name="Guo X."/>
            <person name="Yin H."/>
            <person name="Liang Y."/>
            <person name="Hu Q."/>
            <person name="Ma L."/>
            <person name="Xiao Y."/>
            <person name="Zhang X."/>
            <person name="Qiu G."/>
            <person name="Liu X."/>
        </authorList>
    </citation>
    <scope>NUCLEOTIDE SEQUENCE [LARGE SCALE GENOMIC DNA]</scope>
    <source>
        <strain evidence="3">YSK</strain>
    </source>
</reference>
<evidence type="ECO:0000256" key="1">
    <source>
        <dbReference type="SAM" id="MobiDB-lite"/>
    </source>
</evidence>